<evidence type="ECO:0000313" key="2">
    <source>
        <dbReference type="Proteomes" id="UP000183997"/>
    </source>
</evidence>
<protein>
    <submittedName>
        <fullName evidence="1">Uncharacterized protein</fullName>
    </submittedName>
</protein>
<dbReference type="RefSeq" id="WP_072912323.1">
    <property type="nucleotide sequence ID" value="NZ_FRAR01000010.1"/>
</dbReference>
<gene>
    <name evidence="1" type="ORF">SAMN02745123_01397</name>
</gene>
<reference evidence="2" key="1">
    <citation type="submission" date="2016-11" db="EMBL/GenBank/DDBJ databases">
        <authorList>
            <person name="Varghese N."/>
            <person name="Submissions S."/>
        </authorList>
    </citation>
    <scope>NUCLEOTIDE SEQUENCE [LARGE SCALE GENOMIC DNA]</scope>
    <source>
        <strain evidence="2">DSM 10349</strain>
    </source>
</reference>
<dbReference type="STRING" id="1121421.SAMN02745123_01397"/>
<evidence type="ECO:0000313" key="1">
    <source>
        <dbReference type="EMBL" id="SHK29679.1"/>
    </source>
</evidence>
<keyword evidence="2" id="KW-1185">Reference proteome</keyword>
<sequence length="143" mass="15658">MAKIVLLKKAGSLHPLSILDRLTKDFLQEDYILSHGFTNLGVLLGRMKALSENSHNAPLPVFTLYPGGDCSFINTLKDKSSLLQKVANGEHSTLSLLKQVVLETILGFSQHEQADLISYSDDLLAALQAVEDGQYALALIIHE</sequence>
<organism evidence="1 2">
    <name type="scientific">Desulforamulus aeronauticus DSM 10349</name>
    <dbReference type="NCBI Taxonomy" id="1121421"/>
    <lineage>
        <taxon>Bacteria</taxon>
        <taxon>Bacillati</taxon>
        <taxon>Bacillota</taxon>
        <taxon>Clostridia</taxon>
        <taxon>Eubacteriales</taxon>
        <taxon>Peptococcaceae</taxon>
        <taxon>Desulforamulus</taxon>
    </lineage>
</organism>
<dbReference type="EMBL" id="FRAR01000010">
    <property type="protein sequence ID" value="SHK29679.1"/>
    <property type="molecule type" value="Genomic_DNA"/>
</dbReference>
<proteinExistence type="predicted"/>
<accession>A0A1M6RB35</accession>
<dbReference type="OrthoDB" id="9781616at2"/>
<name>A0A1M6RB35_9FIRM</name>
<dbReference type="AlphaFoldDB" id="A0A1M6RB35"/>
<dbReference type="Proteomes" id="UP000183997">
    <property type="component" value="Unassembled WGS sequence"/>
</dbReference>